<evidence type="ECO:0000256" key="13">
    <source>
        <dbReference type="ARBA" id="ARBA00031099"/>
    </source>
</evidence>
<evidence type="ECO:0000256" key="1">
    <source>
        <dbReference type="ARBA" id="ARBA00000590"/>
    </source>
</evidence>
<comment type="similarity">
    <text evidence="4">Belongs to the major facilitator superfamily. Sugar transporter (TC 2.A.1.1) family. Glucose transporter subfamily.</text>
</comment>
<dbReference type="PANTHER" id="PTHR23503">
    <property type="entry name" value="SOLUTE CARRIER FAMILY 2"/>
    <property type="match status" value="1"/>
</dbReference>
<dbReference type="GO" id="GO:0070837">
    <property type="term" value="P:dehydroascorbic acid transport"/>
    <property type="evidence" value="ECO:0007669"/>
    <property type="project" value="TreeGrafter"/>
</dbReference>
<evidence type="ECO:0000256" key="7">
    <source>
        <dbReference type="ARBA" id="ARBA00022475"/>
    </source>
</evidence>
<protein>
    <recommendedName>
        <fullName evidence="5">Solute carrier family 2, facilitated glucose transporter member 5</fullName>
    </recommendedName>
    <alternativeName>
        <fullName evidence="13">Fructose transporter</fullName>
    </alternativeName>
    <alternativeName>
        <fullName evidence="12">Glucose transporter type 5, small intestine</fullName>
    </alternativeName>
</protein>
<accession>A0A3B4FBP4</accession>
<dbReference type="FunFam" id="1.20.1250.20:FF:001511">
    <property type="entry name" value="Solute carrier family 2, facilitated glucose transporter member 5"/>
    <property type="match status" value="1"/>
</dbReference>
<dbReference type="PROSITE" id="PS50850">
    <property type="entry name" value="MFS"/>
    <property type="match status" value="1"/>
</dbReference>
<evidence type="ECO:0000256" key="9">
    <source>
        <dbReference type="ARBA" id="ARBA00022692"/>
    </source>
</evidence>
<reference evidence="17" key="1">
    <citation type="submission" date="2023-09" db="UniProtKB">
        <authorList>
            <consortium name="Ensembl"/>
        </authorList>
    </citation>
    <scope>IDENTIFICATION</scope>
</reference>
<feature type="transmembrane region" description="Helical" evidence="14">
    <location>
        <begin position="153"/>
        <end position="173"/>
    </location>
</feature>
<evidence type="ECO:0000256" key="4">
    <source>
        <dbReference type="ARBA" id="ARBA00007004"/>
    </source>
</evidence>
<keyword evidence="7" id="KW-1003">Cell membrane</keyword>
<evidence type="ECO:0000256" key="14">
    <source>
        <dbReference type="SAM" id="Phobius"/>
    </source>
</evidence>
<keyword evidence="11 14" id="KW-0472">Membrane</keyword>
<feature type="transmembrane region" description="Helical" evidence="14">
    <location>
        <begin position="93"/>
        <end position="112"/>
    </location>
</feature>
<evidence type="ECO:0000256" key="12">
    <source>
        <dbReference type="ARBA" id="ARBA00029961"/>
    </source>
</evidence>
<keyword evidence="6" id="KW-0813">Transport</keyword>
<keyword evidence="9 14" id="KW-0812">Transmembrane</keyword>
<dbReference type="InterPro" id="IPR020846">
    <property type="entry name" value="MFS_dom"/>
</dbReference>
<dbReference type="InterPro" id="IPR005829">
    <property type="entry name" value="Sugar_transporter_CS"/>
</dbReference>
<dbReference type="GO" id="GO:0055056">
    <property type="term" value="F:D-glucose transmembrane transporter activity"/>
    <property type="evidence" value="ECO:0007669"/>
    <property type="project" value="TreeGrafter"/>
</dbReference>
<sequence>MDQLTVVLVLATLIAAFGSSFQYGYNVSVVNSPSQFMQQFYNTTYMERYHSPMEENVLTLLWSLSVSMFPLGGFFGSLMVAPLANKLGRKGTLLFNNIFSIVPAIMMGVSEIAKSYEIIIVARFIVGICAGLSSNVVPMYLGEIAPKNLRGALGIVPQLFITVGILCAQVLGIRNILGNSTGSLNHLLVRGLEKNEKTFCRHSWIRDQYWRITLQSQKIWKWLAPSPPHLQQVSPVPRYLC</sequence>
<evidence type="ECO:0000256" key="6">
    <source>
        <dbReference type="ARBA" id="ARBA00022448"/>
    </source>
</evidence>
<evidence type="ECO:0000256" key="15">
    <source>
        <dbReference type="SAM" id="SignalP"/>
    </source>
</evidence>
<feature type="chain" id="PRO_5017246686" description="Solute carrier family 2, facilitated glucose transporter member 5" evidence="15">
    <location>
        <begin position="19"/>
        <end position="241"/>
    </location>
</feature>
<name>A0A3B4FBP4_9CICH</name>
<dbReference type="PROSITE" id="PS00217">
    <property type="entry name" value="SUGAR_TRANSPORT_2"/>
    <property type="match status" value="1"/>
</dbReference>
<feature type="transmembrane region" description="Helical" evidence="14">
    <location>
        <begin position="118"/>
        <end position="141"/>
    </location>
</feature>
<evidence type="ECO:0000259" key="16">
    <source>
        <dbReference type="PROSITE" id="PS50850"/>
    </source>
</evidence>
<evidence type="ECO:0000256" key="5">
    <source>
        <dbReference type="ARBA" id="ARBA00015973"/>
    </source>
</evidence>
<comment type="catalytic activity">
    <reaction evidence="1">
        <text>D-fructose(out) = D-fructose(in)</text>
        <dbReference type="Rhea" id="RHEA:60372"/>
        <dbReference type="ChEBI" id="CHEBI:37721"/>
    </reaction>
</comment>
<evidence type="ECO:0000256" key="10">
    <source>
        <dbReference type="ARBA" id="ARBA00022989"/>
    </source>
</evidence>
<evidence type="ECO:0000256" key="3">
    <source>
        <dbReference type="ARBA" id="ARBA00004651"/>
    </source>
</evidence>
<keyword evidence="15" id="KW-0732">Signal</keyword>
<evidence type="ECO:0000256" key="11">
    <source>
        <dbReference type="ARBA" id="ARBA00023136"/>
    </source>
</evidence>
<dbReference type="GO" id="GO:0046323">
    <property type="term" value="P:D-glucose import"/>
    <property type="evidence" value="ECO:0007669"/>
    <property type="project" value="TreeGrafter"/>
</dbReference>
<dbReference type="GO" id="GO:0042383">
    <property type="term" value="C:sarcolemma"/>
    <property type="evidence" value="ECO:0007669"/>
    <property type="project" value="UniProtKB-SubCell"/>
</dbReference>
<keyword evidence="8" id="KW-0762">Sugar transport</keyword>
<dbReference type="InterPro" id="IPR005828">
    <property type="entry name" value="MFS_sugar_transport-like"/>
</dbReference>
<comment type="subcellular location">
    <subcellularLocation>
        <location evidence="2">Cell membrane</location>
        <location evidence="2">Sarcolemma</location>
    </subcellularLocation>
    <subcellularLocation>
        <location evidence="3">Cell membrane</location>
        <topology evidence="3">Multi-pass membrane protein</topology>
    </subcellularLocation>
</comment>
<dbReference type="Pfam" id="PF00083">
    <property type="entry name" value="Sugar_tr"/>
    <property type="match status" value="1"/>
</dbReference>
<feature type="transmembrane region" description="Helical" evidence="14">
    <location>
        <begin position="60"/>
        <end position="81"/>
    </location>
</feature>
<feature type="signal peptide" evidence="15">
    <location>
        <begin position="1"/>
        <end position="18"/>
    </location>
</feature>
<dbReference type="Gene3D" id="1.20.1250.20">
    <property type="entry name" value="MFS general substrate transporter like domains"/>
    <property type="match status" value="1"/>
</dbReference>
<dbReference type="GO" id="GO:0005353">
    <property type="term" value="F:fructose transmembrane transporter activity"/>
    <property type="evidence" value="ECO:0007669"/>
    <property type="project" value="UniProtKB-ARBA"/>
</dbReference>
<dbReference type="PRINTS" id="PR00171">
    <property type="entry name" value="SUGRTRNSPORT"/>
</dbReference>
<proteinExistence type="inferred from homology"/>
<dbReference type="PANTHER" id="PTHR23503:SF32">
    <property type="entry name" value="SOLUTE CARRIER FAMILY 2, FACILITATED GLUCOSE TRANSPORTER MEMBER 5"/>
    <property type="match status" value="1"/>
</dbReference>
<dbReference type="InterPro" id="IPR036259">
    <property type="entry name" value="MFS_trans_sf"/>
</dbReference>
<dbReference type="AlphaFoldDB" id="A0A3B4FBP4"/>
<dbReference type="Ensembl" id="ENSPNYT00000008182.1">
    <property type="protein sequence ID" value="ENSPNYP00000007985.1"/>
    <property type="gene ID" value="ENSPNYG00000006103.1"/>
</dbReference>
<dbReference type="GeneTree" id="ENSGT00940000156846"/>
<dbReference type="InterPro" id="IPR045263">
    <property type="entry name" value="GLUT"/>
</dbReference>
<feature type="domain" description="Major facilitator superfamily (MFS) profile" evidence="16">
    <location>
        <begin position="12"/>
        <end position="241"/>
    </location>
</feature>
<evidence type="ECO:0000256" key="8">
    <source>
        <dbReference type="ARBA" id="ARBA00022597"/>
    </source>
</evidence>
<keyword evidence="10 14" id="KW-1133">Transmembrane helix</keyword>
<evidence type="ECO:0000313" key="17">
    <source>
        <dbReference type="Ensembl" id="ENSPNYP00000007985.1"/>
    </source>
</evidence>
<dbReference type="SUPFAM" id="SSF103473">
    <property type="entry name" value="MFS general substrate transporter"/>
    <property type="match status" value="1"/>
</dbReference>
<dbReference type="GO" id="GO:1990539">
    <property type="term" value="P:fructose import across plasma membrane"/>
    <property type="evidence" value="ECO:0007669"/>
    <property type="project" value="UniProtKB-ARBA"/>
</dbReference>
<organism evidence="17">
    <name type="scientific">Pundamilia nyererei</name>
    <dbReference type="NCBI Taxonomy" id="303518"/>
    <lineage>
        <taxon>Eukaryota</taxon>
        <taxon>Metazoa</taxon>
        <taxon>Chordata</taxon>
        <taxon>Craniata</taxon>
        <taxon>Vertebrata</taxon>
        <taxon>Euteleostomi</taxon>
        <taxon>Actinopterygii</taxon>
        <taxon>Neopterygii</taxon>
        <taxon>Teleostei</taxon>
        <taxon>Neoteleostei</taxon>
        <taxon>Acanthomorphata</taxon>
        <taxon>Ovalentaria</taxon>
        <taxon>Cichlomorphae</taxon>
        <taxon>Cichliformes</taxon>
        <taxon>Cichlidae</taxon>
        <taxon>African cichlids</taxon>
        <taxon>Pseudocrenilabrinae</taxon>
        <taxon>Haplochromini</taxon>
        <taxon>Pundamilia</taxon>
    </lineage>
</organism>
<evidence type="ECO:0000256" key="2">
    <source>
        <dbReference type="ARBA" id="ARBA00004135"/>
    </source>
</evidence>
<dbReference type="InterPro" id="IPR003663">
    <property type="entry name" value="Sugar/inositol_transpt"/>
</dbReference>